<dbReference type="EMBL" id="AAOH01000006">
    <property type="protein sequence ID" value="EAR27294.1"/>
    <property type="molecule type" value="Genomic_DNA"/>
</dbReference>
<reference evidence="1 2" key="1">
    <citation type="submission" date="2006-02" db="EMBL/GenBank/DDBJ databases">
        <authorList>
            <person name="Moran M.A."/>
            <person name="Kjelleberg S."/>
            <person name="Egan S."/>
            <person name="Saunders N."/>
            <person name="Thomas T."/>
            <person name="Ferriera S."/>
            <person name="Johnson J."/>
            <person name="Kravitz S."/>
            <person name="Halpern A."/>
            <person name="Remington K."/>
            <person name="Beeson K."/>
            <person name="Tran B."/>
            <person name="Rogers Y.-H."/>
            <person name="Friedman R."/>
            <person name="Venter J.C."/>
        </authorList>
    </citation>
    <scope>NUCLEOTIDE SEQUENCE [LARGE SCALE GENOMIC DNA]</scope>
    <source>
        <strain evidence="1 2">D2</strain>
    </source>
</reference>
<protein>
    <submittedName>
        <fullName evidence="1">Secreted protein</fullName>
    </submittedName>
</protein>
<dbReference type="AlphaFoldDB" id="A4CCK1"/>
<dbReference type="OrthoDB" id="9799980at2"/>
<dbReference type="STRING" id="87626.PTD2_14682"/>
<comment type="caution">
    <text evidence="1">The sequence shown here is derived from an EMBL/GenBank/DDBJ whole genome shotgun (WGS) entry which is preliminary data.</text>
</comment>
<dbReference type="PANTHER" id="PTHR36175">
    <property type="entry name" value="CYANOPHYCINASE"/>
    <property type="match status" value="1"/>
</dbReference>
<gene>
    <name evidence="1" type="ORF">PTD2_14682</name>
</gene>
<dbReference type="InterPro" id="IPR029062">
    <property type="entry name" value="Class_I_gatase-like"/>
</dbReference>
<proteinExistence type="predicted"/>
<keyword evidence="2" id="KW-1185">Reference proteome</keyword>
<evidence type="ECO:0000313" key="1">
    <source>
        <dbReference type="EMBL" id="EAR27294.1"/>
    </source>
</evidence>
<dbReference type="RefSeq" id="WP_009838556.1">
    <property type="nucleotide sequence ID" value="NZ_AAOH01000006.1"/>
</dbReference>
<name>A4CCK1_9GAMM</name>
<organism evidence="1 2">
    <name type="scientific">Pseudoalteromonas tunicata D2</name>
    <dbReference type="NCBI Taxonomy" id="87626"/>
    <lineage>
        <taxon>Bacteria</taxon>
        <taxon>Pseudomonadati</taxon>
        <taxon>Pseudomonadota</taxon>
        <taxon>Gammaproteobacteria</taxon>
        <taxon>Alteromonadales</taxon>
        <taxon>Pseudoalteromonadaceae</taxon>
        <taxon>Pseudoalteromonas</taxon>
    </lineage>
</organism>
<dbReference type="Gene3D" id="3.40.50.880">
    <property type="match status" value="1"/>
</dbReference>
<dbReference type="Proteomes" id="UP000006201">
    <property type="component" value="Unassembled WGS sequence"/>
</dbReference>
<dbReference type="PANTHER" id="PTHR36175:SF1">
    <property type="entry name" value="CYANOPHYCINASE"/>
    <property type="match status" value="1"/>
</dbReference>
<evidence type="ECO:0000313" key="2">
    <source>
        <dbReference type="Proteomes" id="UP000006201"/>
    </source>
</evidence>
<dbReference type="eggNOG" id="COG4242">
    <property type="taxonomic scope" value="Bacteria"/>
</dbReference>
<sequence>MNIRKTKPLANLFFGLSTIFYLHTGVAQEQASLFLFGQELEVCSSENTQFCAKSKITKGFDESAKLGPIYAITDEAISRLSDINWTEQPELKAQTIALLKAIKPEINDKQLSERDFVRILRRSSFSYGDEIFKGRDVWSGLFEFEKNNLFDLLEQKQSNRSAKRLKTEVDLASTENETAMLAYQAFYQQAKQVAGSKRKPRVAFVTGGNRDPYQKVDYYYELFNQLGFEAIWLPLDAAMQTVMSVKDYDNNACDSLSQLQVQKLASFRRDILYPDLFNQQLTLCKKKEGLINELKRADAIYIADGSPLLTSHAFYTPTGEPSVELLKIKEMLANNQLIVGVEGQTVNMLASQNVILSGEGVQTFVEPTTAIFNASEACNLGVDCISLEAERTLTYLNQGILDLFPYGILDNQITSLARETRLLKTAYATKTRFAFGLEKQTAVSIAIEHSEKGDSLNLEVIGRGGIWVFDTKNGNLQTGSMASDEFVSHYFTHQDKFMFRNNAVSHDIASWKVATRLNSANPTVTSAQPFARNNFYKFNQMLCNTGASSAQANGQLQEINYTLQLVKDASSTARQGALLLDGRSETVCSFSGVSNKILVN</sequence>
<dbReference type="HOGENOM" id="CLU_454816_0_0_6"/>
<accession>A4CCK1</accession>